<comment type="caution">
    <text evidence="1">The sequence shown here is derived from an EMBL/GenBank/DDBJ whole genome shotgun (WGS) entry which is preliminary data.</text>
</comment>
<accession>A0A8H6X3L6</accession>
<dbReference type="InterPro" id="IPR046521">
    <property type="entry name" value="DUF6698"/>
</dbReference>
<dbReference type="Pfam" id="PF20414">
    <property type="entry name" value="DUF6698"/>
    <property type="match status" value="1"/>
</dbReference>
<dbReference type="EMBL" id="JACAZI010000028">
    <property type="protein sequence ID" value="KAF7333840.1"/>
    <property type="molecule type" value="Genomic_DNA"/>
</dbReference>
<organism evidence="1 2">
    <name type="scientific">Mycena venus</name>
    <dbReference type="NCBI Taxonomy" id="2733690"/>
    <lineage>
        <taxon>Eukaryota</taxon>
        <taxon>Fungi</taxon>
        <taxon>Dikarya</taxon>
        <taxon>Basidiomycota</taxon>
        <taxon>Agaricomycotina</taxon>
        <taxon>Agaricomycetes</taxon>
        <taxon>Agaricomycetidae</taxon>
        <taxon>Agaricales</taxon>
        <taxon>Marasmiineae</taxon>
        <taxon>Mycenaceae</taxon>
        <taxon>Mycena</taxon>
    </lineage>
</organism>
<evidence type="ECO:0000313" key="2">
    <source>
        <dbReference type="Proteomes" id="UP000620124"/>
    </source>
</evidence>
<evidence type="ECO:0000313" key="1">
    <source>
        <dbReference type="EMBL" id="KAF7333840.1"/>
    </source>
</evidence>
<gene>
    <name evidence="1" type="ORF">MVEN_02340900</name>
</gene>
<dbReference type="Proteomes" id="UP000620124">
    <property type="component" value="Unassembled WGS sequence"/>
</dbReference>
<sequence>MPPSPSSSSSPPMSPRAIDDLLTLFQQLTPSKNFSPDSRSSFASNATSASCLAAFSEFIGYKPATEEAVAHYDCFAAPILYDKREGRVDLEHVFRGPILLKVFVSLIRGPNGAIGLFEGKSKRPQANCLEHIHKITCITPGAICIVTIVAVWLFSADTQLGSSSLTAMGRAPSMHLAISSPLTMTTLTTSLTKRPR</sequence>
<dbReference type="OrthoDB" id="3248009at2759"/>
<protein>
    <submittedName>
        <fullName evidence="1">Uncharacterized protein</fullName>
    </submittedName>
</protein>
<proteinExistence type="predicted"/>
<reference evidence="1" key="1">
    <citation type="submission" date="2020-05" db="EMBL/GenBank/DDBJ databases">
        <title>Mycena genomes resolve the evolution of fungal bioluminescence.</title>
        <authorList>
            <person name="Tsai I.J."/>
        </authorList>
    </citation>
    <scope>NUCLEOTIDE SEQUENCE</scope>
    <source>
        <strain evidence="1">CCC161011</strain>
    </source>
</reference>
<keyword evidence="2" id="KW-1185">Reference proteome</keyword>
<dbReference type="AlphaFoldDB" id="A0A8H6X3L6"/>
<name>A0A8H6X3L6_9AGAR</name>